<evidence type="ECO:0000313" key="17">
    <source>
        <dbReference type="Proteomes" id="UP000019205"/>
    </source>
</evidence>
<evidence type="ECO:0000256" key="10">
    <source>
        <dbReference type="ARBA" id="ARBA00035657"/>
    </source>
</evidence>
<feature type="compositionally biased region" description="Basic and acidic residues" evidence="14">
    <location>
        <begin position="138"/>
        <end position="159"/>
    </location>
</feature>
<accession>A4A5D8</accession>
<protein>
    <recommendedName>
        <fullName evidence="11">Z-ring associated protein G</fullName>
    </recommendedName>
    <alternativeName>
        <fullName evidence="12">Cell division protein ZapG</fullName>
    </alternativeName>
</protein>
<keyword evidence="7 15" id="KW-1133">Transmembrane helix</keyword>
<dbReference type="Pfam" id="PF06295">
    <property type="entry name" value="ZapG-like"/>
    <property type="match status" value="1"/>
</dbReference>
<dbReference type="OrthoDB" id="7068713at2"/>
<evidence type="ECO:0000256" key="7">
    <source>
        <dbReference type="ARBA" id="ARBA00022989"/>
    </source>
</evidence>
<dbReference type="InterPro" id="IPR009386">
    <property type="entry name" value="ZapG-like"/>
</dbReference>
<feature type="transmembrane region" description="Helical" evidence="15">
    <location>
        <begin position="9"/>
        <end position="27"/>
    </location>
</feature>
<keyword evidence="9" id="KW-0131">Cell cycle</keyword>
<evidence type="ECO:0000256" key="1">
    <source>
        <dbReference type="ARBA" id="ARBA00004377"/>
    </source>
</evidence>
<dbReference type="RefSeq" id="WP_008294491.1">
    <property type="nucleotide sequence ID" value="NZ_CM002299.1"/>
</dbReference>
<dbReference type="Proteomes" id="UP000019205">
    <property type="component" value="Chromosome"/>
</dbReference>
<dbReference type="PANTHER" id="PTHR39579">
    <property type="entry name" value="INNER MEMBRANE PROTEIN YHCB"/>
    <property type="match status" value="1"/>
</dbReference>
<sequence length="159" mass="17249">MNTGTDDPIIFAIVAAIIGLLIGYFAGRRTAPGSEEARELTEKLEQAESARARYEQRVNAHFADSADKLNTLTANYRDIYAHIAGGASELCSEEEAARFQSLEAPKDSDQNTIEADSVVVEPPRDYAAKTSPDDPGVLDERFGLEGEEKPPEDSSTRSA</sequence>
<evidence type="ECO:0000256" key="6">
    <source>
        <dbReference type="ARBA" id="ARBA00022960"/>
    </source>
</evidence>
<evidence type="ECO:0000256" key="14">
    <source>
        <dbReference type="SAM" id="MobiDB-lite"/>
    </source>
</evidence>
<keyword evidence="2" id="KW-1003">Cell membrane</keyword>
<evidence type="ECO:0000256" key="8">
    <source>
        <dbReference type="ARBA" id="ARBA00023136"/>
    </source>
</evidence>
<dbReference type="PANTHER" id="PTHR39579:SF1">
    <property type="entry name" value="INNER MEMBRANE PROTEIN YHCB"/>
    <property type="match status" value="1"/>
</dbReference>
<dbReference type="GO" id="GO:0005886">
    <property type="term" value="C:plasma membrane"/>
    <property type="evidence" value="ECO:0007669"/>
    <property type="project" value="UniProtKB-SubCell"/>
</dbReference>
<comment type="similarity">
    <text evidence="10">Belongs to the ZapG family.</text>
</comment>
<evidence type="ECO:0000313" key="16">
    <source>
        <dbReference type="EMBL" id="EAQ99009.1"/>
    </source>
</evidence>
<evidence type="ECO:0000256" key="5">
    <source>
        <dbReference type="ARBA" id="ARBA00022692"/>
    </source>
</evidence>
<reference evidence="16 17" key="2">
    <citation type="journal article" date="2009" name="PLoS ONE">
        <title>The photosynthetic apparatus and its regulation in the aerobic gammaproteobacterium Congregibacter litoralis gen. nov., sp. nov.</title>
        <authorList>
            <person name="Spring S."/>
            <person name="Lunsdorf H."/>
            <person name="Fuchs B.M."/>
            <person name="Tindall B.J."/>
        </authorList>
    </citation>
    <scope>NUCLEOTIDE SEQUENCE [LARGE SCALE GENOMIC DNA]</scope>
    <source>
        <strain evidence="16">KT71</strain>
    </source>
</reference>
<gene>
    <name evidence="16" type="ORF">KT71_10287</name>
</gene>
<dbReference type="HOGENOM" id="CLU_122326_0_0_6"/>
<reference evidence="16 17" key="1">
    <citation type="journal article" date="2007" name="Proc. Natl. Acad. Sci. U.S.A.">
        <title>Characterization of a marine gammaproteobacterium capable of aerobic anoxygenic photosynthesis.</title>
        <authorList>
            <person name="Fuchs B.M."/>
            <person name="Spring S."/>
            <person name="Teeling H."/>
            <person name="Quast C."/>
            <person name="Wulf J."/>
            <person name="Schattenhofer M."/>
            <person name="Yan S."/>
            <person name="Ferriera S."/>
            <person name="Johnson J."/>
            <person name="Glockner F.O."/>
            <person name="Amann R."/>
        </authorList>
    </citation>
    <scope>NUCLEOTIDE SEQUENCE [LARGE SCALE GENOMIC DNA]</scope>
    <source>
        <strain evidence="16">KT71</strain>
    </source>
</reference>
<evidence type="ECO:0000256" key="3">
    <source>
        <dbReference type="ARBA" id="ARBA00022519"/>
    </source>
</evidence>
<proteinExistence type="inferred from homology"/>
<keyword evidence="8 15" id="KW-0472">Membrane</keyword>
<feature type="coiled-coil region" evidence="13">
    <location>
        <begin position="37"/>
        <end position="64"/>
    </location>
</feature>
<evidence type="ECO:0000256" key="15">
    <source>
        <dbReference type="SAM" id="Phobius"/>
    </source>
</evidence>
<evidence type="ECO:0000256" key="12">
    <source>
        <dbReference type="ARBA" id="ARBA00035727"/>
    </source>
</evidence>
<evidence type="ECO:0000256" key="4">
    <source>
        <dbReference type="ARBA" id="ARBA00022618"/>
    </source>
</evidence>
<keyword evidence="3" id="KW-0997">Cell inner membrane</keyword>
<evidence type="ECO:0000256" key="13">
    <source>
        <dbReference type="SAM" id="Coils"/>
    </source>
</evidence>
<feature type="region of interest" description="Disordered" evidence="14">
    <location>
        <begin position="102"/>
        <end position="159"/>
    </location>
</feature>
<dbReference type="AlphaFoldDB" id="A4A5D8"/>
<keyword evidence="4" id="KW-0132">Cell division</keyword>
<dbReference type="GO" id="GO:0051301">
    <property type="term" value="P:cell division"/>
    <property type="evidence" value="ECO:0007669"/>
    <property type="project" value="UniProtKB-KW"/>
</dbReference>
<dbReference type="GO" id="GO:0008360">
    <property type="term" value="P:regulation of cell shape"/>
    <property type="evidence" value="ECO:0007669"/>
    <property type="project" value="UniProtKB-KW"/>
</dbReference>
<dbReference type="STRING" id="314285.KT71_10287"/>
<organism evidence="16 17">
    <name type="scientific">Congregibacter litoralis KT71</name>
    <dbReference type="NCBI Taxonomy" id="314285"/>
    <lineage>
        <taxon>Bacteria</taxon>
        <taxon>Pseudomonadati</taxon>
        <taxon>Pseudomonadota</taxon>
        <taxon>Gammaproteobacteria</taxon>
        <taxon>Cellvibrionales</taxon>
        <taxon>Halieaceae</taxon>
        <taxon>Congregibacter</taxon>
    </lineage>
</organism>
<evidence type="ECO:0000256" key="2">
    <source>
        <dbReference type="ARBA" id="ARBA00022475"/>
    </source>
</evidence>
<comment type="caution">
    <text evidence="16">The sequence shown here is derived from an EMBL/GenBank/DDBJ whole genome shotgun (WGS) entry which is preliminary data.</text>
</comment>
<keyword evidence="5 15" id="KW-0812">Transmembrane</keyword>
<comment type="subcellular location">
    <subcellularLocation>
        <location evidence="1">Cell inner membrane</location>
        <topology evidence="1">Single-pass membrane protein</topology>
    </subcellularLocation>
</comment>
<name>A4A5D8_9GAMM</name>
<dbReference type="eggNOG" id="COG3105">
    <property type="taxonomic scope" value="Bacteria"/>
</dbReference>
<keyword evidence="17" id="KW-1185">Reference proteome</keyword>
<keyword evidence="13" id="KW-0175">Coiled coil</keyword>
<keyword evidence="6" id="KW-0133">Cell shape</keyword>
<dbReference type="EMBL" id="AAOA02000003">
    <property type="protein sequence ID" value="EAQ99009.1"/>
    <property type="molecule type" value="Genomic_DNA"/>
</dbReference>
<evidence type="ECO:0000256" key="11">
    <source>
        <dbReference type="ARBA" id="ARBA00035703"/>
    </source>
</evidence>
<evidence type="ECO:0000256" key="9">
    <source>
        <dbReference type="ARBA" id="ARBA00023306"/>
    </source>
</evidence>